<protein>
    <recommendedName>
        <fullName evidence="8">DNA-binding response regulator</fullName>
    </recommendedName>
</protein>
<evidence type="ECO:0000259" key="4">
    <source>
        <dbReference type="PROSITE" id="PS50110"/>
    </source>
</evidence>
<dbReference type="PANTHER" id="PTHR48111:SF36">
    <property type="entry name" value="TRANSCRIPTIONAL REGULATORY PROTEIN CUTR"/>
    <property type="match status" value="1"/>
</dbReference>
<evidence type="ECO:0000256" key="2">
    <source>
        <dbReference type="PROSITE-ProRule" id="PRU00169"/>
    </source>
</evidence>
<feature type="domain" description="OmpR/PhoB-type" evidence="5">
    <location>
        <begin position="130"/>
        <end position="225"/>
    </location>
</feature>
<dbReference type="GO" id="GO:0032993">
    <property type="term" value="C:protein-DNA complex"/>
    <property type="evidence" value="ECO:0007669"/>
    <property type="project" value="TreeGrafter"/>
</dbReference>
<dbReference type="PROSITE" id="PS51755">
    <property type="entry name" value="OMPR_PHOB"/>
    <property type="match status" value="1"/>
</dbReference>
<proteinExistence type="predicted"/>
<dbReference type="SMART" id="SM00862">
    <property type="entry name" value="Trans_reg_C"/>
    <property type="match status" value="1"/>
</dbReference>
<keyword evidence="1 3" id="KW-0238">DNA-binding</keyword>
<dbReference type="CDD" id="cd00383">
    <property type="entry name" value="trans_reg_C"/>
    <property type="match status" value="1"/>
</dbReference>
<feature type="domain" description="Response regulatory" evidence="4">
    <location>
        <begin position="2"/>
        <end position="121"/>
    </location>
</feature>
<dbReference type="SUPFAM" id="SSF52172">
    <property type="entry name" value="CheY-like"/>
    <property type="match status" value="1"/>
</dbReference>
<dbReference type="Pfam" id="PF00486">
    <property type="entry name" value="Trans_reg_C"/>
    <property type="match status" value="1"/>
</dbReference>
<dbReference type="InterPro" id="IPR001867">
    <property type="entry name" value="OmpR/PhoB-type_DNA-bd"/>
</dbReference>
<dbReference type="RefSeq" id="WP_086929019.1">
    <property type="nucleotide sequence ID" value="NZ_CP021367.1"/>
</dbReference>
<keyword evidence="6" id="KW-0614">Plasmid</keyword>
<dbReference type="PANTHER" id="PTHR48111">
    <property type="entry name" value="REGULATOR OF RPOS"/>
    <property type="match status" value="1"/>
</dbReference>
<evidence type="ECO:0000256" key="1">
    <source>
        <dbReference type="ARBA" id="ARBA00023125"/>
    </source>
</evidence>
<dbReference type="SUPFAM" id="SSF46894">
    <property type="entry name" value="C-terminal effector domain of the bipartite response regulators"/>
    <property type="match status" value="1"/>
</dbReference>
<dbReference type="OrthoDB" id="9802426at2"/>
<sequence length="232" mass="25697">MRILIVEDDPSLAEAISFNLNSAKILTSIAETGPDAIALLDNAARLRHPYDAVVLDLTLPGIDGMDILRMMRSKKDATPVLVLTARSTLAERVDGLENGADDFLAKPCETVELIARLRAIARRHATTDEVHRTTFGNLSYNTSTGDFDVDGATMILPRRSHVILEVLFRRRGKPVTKEYLANMDLDGTSLESIDTQMYRIRRRIKDAGATVSIRTLKGTGFMLEEVSPQDQD</sequence>
<dbReference type="Gene3D" id="3.40.50.2300">
    <property type="match status" value="1"/>
</dbReference>
<dbReference type="Proteomes" id="UP000194440">
    <property type="component" value="Plasmid pACP4.1"/>
</dbReference>
<dbReference type="InterPro" id="IPR036388">
    <property type="entry name" value="WH-like_DNA-bd_sf"/>
</dbReference>
<evidence type="ECO:0000259" key="5">
    <source>
        <dbReference type="PROSITE" id="PS51755"/>
    </source>
</evidence>
<dbReference type="GO" id="GO:0006355">
    <property type="term" value="P:regulation of DNA-templated transcription"/>
    <property type="evidence" value="ECO:0007669"/>
    <property type="project" value="InterPro"/>
</dbReference>
<dbReference type="SMART" id="SM00448">
    <property type="entry name" value="REC"/>
    <property type="match status" value="1"/>
</dbReference>
<accession>A0A240UIF3</accession>
<dbReference type="KEGG" id="acis:CBP35_19955"/>
<dbReference type="GO" id="GO:0005829">
    <property type="term" value="C:cytosol"/>
    <property type="evidence" value="ECO:0007669"/>
    <property type="project" value="TreeGrafter"/>
</dbReference>
<dbReference type="InterPro" id="IPR011006">
    <property type="entry name" value="CheY-like_superfamily"/>
</dbReference>
<dbReference type="Pfam" id="PF00072">
    <property type="entry name" value="Response_reg"/>
    <property type="match status" value="1"/>
</dbReference>
<keyword evidence="2" id="KW-0597">Phosphoprotein</keyword>
<dbReference type="GO" id="GO:0000976">
    <property type="term" value="F:transcription cis-regulatory region binding"/>
    <property type="evidence" value="ECO:0007669"/>
    <property type="project" value="TreeGrafter"/>
</dbReference>
<feature type="modified residue" description="4-aspartylphosphate" evidence="2">
    <location>
        <position position="56"/>
    </location>
</feature>
<reference evidence="6" key="1">
    <citation type="submission" date="2017-05" db="EMBL/GenBank/DDBJ databases">
        <title>Polyphasic characterization of four soil-derived phenanthrene-degrading Acidovorax strains and proposal of Acidovorax phenanthrenivorans sp. nov.</title>
        <authorList>
            <person name="Singleton D."/>
            <person name="Lee J."/>
            <person name="Dickey A.N."/>
            <person name="Stroud A."/>
            <person name="Scholl E.H."/>
            <person name="Wright F.A."/>
            <person name="Aitken M.D."/>
        </authorList>
    </citation>
    <scope>NUCLEOTIDE SEQUENCE</scope>
    <source>
        <strain evidence="6">P4</strain>
        <plasmid evidence="6">pACP4.1</plasmid>
    </source>
</reference>
<organism evidence="6 7">
    <name type="scientific">Acidovorax carolinensis</name>
    <dbReference type="NCBI Taxonomy" id="553814"/>
    <lineage>
        <taxon>Bacteria</taxon>
        <taxon>Pseudomonadati</taxon>
        <taxon>Pseudomonadota</taxon>
        <taxon>Betaproteobacteria</taxon>
        <taxon>Burkholderiales</taxon>
        <taxon>Comamonadaceae</taxon>
        <taxon>Acidovorax</taxon>
    </lineage>
</organism>
<dbReference type="GO" id="GO:0000156">
    <property type="term" value="F:phosphorelay response regulator activity"/>
    <property type="evidence" value="ECO:0007669"/>
    <property type="project" value="TreeGrafter"/>
</dbReference>
<dbReference type="Gene3D" id="1.10.10.10">
    <property type="entry name" value="Winged helix-like DNA-binding domain superfamily/Winged helix DNA-binding domain"/>
    <property type="match status" value="1"/>
</dbReference>
<name>A0A240UIF3_9BURK</name>
<evidence type="ECO:0000313" key="6">
    <source>
        <dbReference type="EMBL" id="ART61248.1"/>
    </source>
</evidence>
<evidence type="ECO:0000313" key="7">
    <source>
        <dbReference type="Proteomes" id="UP000194440"/>
    </source>
</evidence>
<geneLocation type="plasmid" evidence="6 7">
    <name>pACP4.1</name>
</geneLocation>
<dbReference type="KEGG" id="acip:CBP36_19980"/>
<dbReference type="InterPro" id="IPR016032">
    <property type="entry name" value="Sig_transdc_resp-reg_C-effctor"/>
</dbReference>
<dbReference type="AlphaFoldDB" id="A0A240UIF3"/>
<dbReference type="InterPro" id="IPR001789">
    <property type="entry name" value="Sig_transdc_resp-reg_receiver"/>
</dbReference>
<evidence type="ECO:0000256" key="3">
    <source>
        <dbReference type="PROSITE-ProRule" id="PRU01091"/>
    </source>
</evidence>
<dbReference type="EMBL" id="CP021367">
    <property type="protein sequence ID" value="ART61248.1"/>
    <property type="molecule type" value="Genomic_DNA"/>
</dbReference>
<gene>
    <name evidence="6" type="ORF">CBP36_19980</name>
</gene>
<dbReference type="PROSITE" id="PS50110">
    <property type="entry name" value="RESPONSE_REGULATORY"/>
    <property type="match status" value="1"/>
</dbReference>
<dbReference type="InterPro" id="IPR039420">
    <property type="entry name" value="WalR-like"/>
</dbReference>
<feature type="DNA-binding region" description="OmpR/PhoB-type" evidence="3">
    <location>
        <begin position="130"/>
        <end position="225"/>
    </location>
</feature>
<keyword evidence="7" id="KW-1185">Reference proteome</keyword>
<evidence type="ECO:0008006" key="8">
    <source>
        <dbReference type="Google" id="ProtNLM"/>
    </source>
</evidence>